<dbReference type="SUPFAM" id="SSF109755">
    <property type="entry name" value="PhoU-like"/>
    <property type="match status" value="1"/>
</dbReference>
<keyword evidence="5" id="KW-1185">Reference proteome</keyword>
<dbReference type="InterPro" id="IPR028366">
    <property type="entry name" value="PhoU"/>
</dbReference>
<comment type="similarity">
    <text evidence="2">Belongs to the PhoU family.</text>
</comment>
<dbReference type="Pfam" id="PF01895">
    <property type="entry name" value="PhoU"/>
    <property type="match status" value="2"/>
</dbReference>
<evidence type="ECO:0000259" key="3">
    <source>
        <dbReference type="Pfam" id="PF01895"/>
    </source>
</evidence>
<dbReference type="InterPro" id="IPR026022">
    <property type="entry name" value="PhoU_dom"/>
</dbReference>
<keyword evidence="2" id="KW-0813">Transport</keyword>
<evidence type="ECO:0000313" key="5">
    <source>
        <dbReference type="Proteomes" id="UP001500393"/>
    </source>
</evidence>
<keyword evidence="2" id="KW-0963">Cytoplasm</keyword>
<proteinExistence type="inferred from homology"/>
<sequence>MRDTYHEQLDDILAELERMTRTVSTAVRRSTTALLAADIRQAEEVIAADIKLDAAGEGVEEKVFELMARQAPVANELRMLVAALRMVADLERMGDLAAHVSKIARLRYPAPAIPAELHGVIEEMGRVAGRMVDGAGDVIKTRDVDAAARLEAVDDEMDKLRSNQFRLMMDDSWPHGVEVAVDIALLGRYYERIADHAVSMARRVVYLVTGELPVAVGGTAAGSGAGASTPSPNGNN</sequence>
<dbReference type="Proteomes" id="UP001500393">
    <property type="component" value="Unassembled WGS sequence"/>
</dbReference>
<keyword evidence="1 2" id="KW-0592">Phosphate transport</keyword>
<dbReference type="PANTHER" id="PTHR42930:SF3">
    <property type="entry name" value="PHOSPHATE-SPECIFIC TRANSPORT SYSTEM ACCESSORY PROTEIN PHOU"/>
    <property type="match status" value="1"/>
</dbReference>
<organism evidence="4 5">
    <name type="scientific">Kribbella sancticallisti</name>
    <dbReference type="NCBI Taxonomy" id="460087"/>
    <lineage>
        <taxon>Bacteria</taxon>
        <taxon>Bacillati</taxon>
        <taxon>Actinomycetota</taxon>
        <taxon>Actinomycetes</taxon>
        <taxon>Propionibacteriales</taxon>
        <taxon>Kribbellaceae</taxon>
        <taxon>Kribbella</taxon>
    </lineage>
</organism>
<dbReference type="InterPro" id="IPR038078">
    <property type="entry name" value="PhoU-like_sf"/>
</dbReference>
<dbReference type="RefSeq" id="WP_344218952.1">
    <property type="nucleotide sequence ID" value="NZ_BAAAOS010000041.1"/>
</dbReference>
<comment type="subcellular location">
    <subcellularLocation>
        <location evidence="2">Cytoplasm</location>
    </subcellularLocation>
</comment>
<dbReference type="NCBIfam" id="TIGR02135">
    <property type="entry name" value="phoU_full"/>
    <property type="match status" value="1"/>
</dbReference>
<gene>
    <name evidence="4" type="primary">phoU_3</name>
    <name evidence="4" type="ORF">GCM10009789_55510</name>
</gene>
<dbReference type="PIRSF" id="PIRSF003107">
    <property type="entry name" value="PhoU"/>
    <property type="match status" value="1"/>
</dbReference>
<feature type="domain" description="PhoU" evidence="3">
    <location>
        <begin position="121"/>
        <end position="204"/>
    </location>
</feature>
<evidence type="ECO:0000313" key="4">
    <source>
        <dbReference type="EMBL" id="GAA1594366.1"/>
    </source>
</evidence>
<evidence type="ECO:0000256" key="2">
    <source>
        <dbReference type="PIRNR" id="PIRNR003107"/>
    </source>
</evidence>
<dbReference type="EMBL" id="BAAAOS010000041">
    <property type="protein sequence ID" value="GAA1594366.1"/>
    <property type="molecule type" value="Genomic_DNA"/>
</dbReference>
<accession>A0ABP4PZC7</accession>
<evidence type="ECO:0000256" key="1">
    <source>
        <dbReference type="ARBA" id="ARBA00022592"/>
    </source>
</evidence>
<reference evidence="5" key="1">
    <citation type="journal article" date="2019" name="Int. J. Syst. Evol. Microbiol.">
        <title>The Global Catalogue of Microorganisms (GCM) 10K type strain sequencing project: providing services to taxonomists for standard genome sequencing and annotation.</title>
        <authorList>
            <consortium name="The Broad Institute Genomics Platform"/>
            <consortium name="The Broad Institute Genome Sequencing Center for Infectious Disease"/>
            <person name="Wu L."/>
            <person name="Ma J."/>
        </authorList>
    </citation>
    <scope>NUCLEOTIDE SEQUENCE [LARGE SCALE GENOMIC DNA]</scope>
    <source>
        <strain evidence="5">JCM 14969</strain>
    </source>
</reference>
<protein>
    <recommendedName>
        <fullName evidence="2">Phosphate-specific transport system accessory protein PhoU</fullName>
    </recommendedName>
</protein>
<dbReference type="PANTHER" id="PTHR42930">
    <property type="entry name" value="PHOSPHATE-SPECIFIC TRANSPORT SYSTEM ACCESSORY PROTEIN PHOU"/>
    <property type="match status" value="1"/>
</dbReference>
<comment type="function">
    <text evidence="2">Plays a role in the regulation of phosphate uptake.</text>
</comment>
<feature type="domain" description="PhoU" evidence="3">
    <location>
        <begin position="16"/>
        <end position="103"/>
    </location>
</feature>
<comment type="subunit">
    <text evidence="2">Homodimer.</text>
</comment>
<comment type="caution">
    <text evidence="4">The sequence shown here is derived from an EMBL/GenBank/DDBJ whole genome shotgun (WGS) entry which is preliminary data.</text>
</comment>
<name>A0ABP4PZC7_9ACTN</name>
<dbReference type="Gene3D" id="1.20.58.220">
    <property type="entry name" value="Phosphate transport system protein phou homolog 2, domain 2"/>
    <property type="match status" value="1"/>
</dbReference>